<name>F8P2S1_SERL9</name>
<dbReference type="AlphaFoldDB" id="F8P2S1"/>
<dbReference type="EMBL" id="GL945437">
    <property type="protein sequence ID" value="EGO22456.1"/>
    <property type="molecule type" value="Genomic_DNA"/>
</dbReference>
<dbReference type="InterPro" id="IPR022085">
    <property type="entry name" value="OpdG"/>
</dbReference>
<dbReference type="Pfam" id="PF12311">
    <property type="entry name" value="DUF3632"/>
    <property type="match status" value="1"/>
</dbReference>
<reference evidence="1" key="1">
    <citation type="submission" date="2011-04" db="EMBL/GenBank/DDBJ databases">
        <title>Evolution of plant cell wall degrading machinery underlies the functional diversity of forest fungi.</title>
        <authorList>
            <consortium name="US DOE Joint Genome Institute (JGI-PGF)"/>
            <person name="Eastwood D.C."/>
            <person name="Floudas D."/>
            <person name="Binder M."/>
            <person name="Majcherczyk A."/>
            <person name="Schneider P."/>
            <person name="Aerts A."/>
            <person name="Asiegbu F.O."/>
            <person name="Baker S.E."/>
            <person name="Barry K."/>
            <person name="Bendiksby M."/>
            <person name="Blumentritt M."/>
            <person name="Coutinho P.M."/>
            <person name="Cullen D."/>
            <person name="Cullen D."/>
            <person name="Gathman A."/>
            <person name="Goodell B."/>
            <person name="Henrissat B."/>
            <person name="Ihrmark K."/>
            <person name="Kauserud H."/>
            <person name="Kohler A."/>
            <person name="LaButti K."/>
            <person name="Lapidus A."/>
            <person name="Lavin J.L."/>
            <person name="Lee Y.-H."/>
            <person name="Lindquist E."/>
            <person name="Lilly W."/>
            <person name="Lucas S."/>
            <person name="Morin E."/>
            <person name="Murat C."/>
            <person name="Oguiza J.A."/>
            <person name="Park J."/>
            <person name="Pisabarro A.G."/>
            <person name="Riley R."/>
            <person name="Rosling A."/>
            <person name="Salamov A."/>
            <person name="Schmidt O."/>
            <person name="Schmutz J."/>
            <person name="Skrede I."/>
            <person name="Stenlid J."/>
            <person name="Wiebenga A."/>
            <person name="Xie X."/>
            <person name="Kues U."/>
            <person name="Hibbett D.S."/>
            <person name="Hoffmeister D."/>
            <person name="Hogberg N."/>
            <person name="Martin F."/>
            <person name="Grigoriev I.V."/>
            <person name="Watkinson S.C."/>
        </authorList>
    </citation>
    <scope>NUCLEOTIDE SEQUENCE</scope>
    <source>
        <strain evidence="1">S7.9</strain>
    </source>
</reference>
<proteinExistence type="predicted"/>
<dbReference type="OrthoDB" id="3350591at2759"/>
<evidence type="ECO:0000313" key="1">
    <source>
        <dbReference type="EMBL" id="EGO22456.1"/>
    </source>
</evidence>
<protein>
    <submittedName>
        <fullName evidence="1">Uncharacterized protein</fullName>
    </submittedName>
</protein>
<gene>
    <name evidence="1" type="ORF">SERLADRAFT_473293</name>
</gene>
<dbReference type="HOGENOM" id="CLU_050893_0_0_1"/>
<dbReference type="RefSeq" id="XP_007320994.1">
    <property type="nucleotide sequence ID" value="XM_007320932.1"/>
</dbReference>
<accession>F8P2S1</accession>
<dbReference type="KEGG" id="sla:SERLADRAFT_473293"/>
<sequence>MALQYSDEPLDLQLFREDDDEEDVFYKKKLHALINGDVTPSKAATDFDAWVVDEANARLKKLMKRPDPRNLAPEDEERGIVSMRAIAPNPSGNIELVFPSIAKLCSAFPPYHPGQDRILHFLEALRAMPEHKVPEGVPAEDHDDHDQMITLWPFGGNWMALAEVFRREAYEYSYPYSDIETPGSETQLRWRNWQSAIARITTSGLIDCSFLCALGDIIPSSNNYPDLEKRKIGGPNRVGGDVIAGAQWIIWPDEGRFVYEQCKKVDKVDGPRTMWSMERWGLWKDQLAFVVGDERFNSEAQLVAKLAGQRMVALEEEDKVQSAT</sequence>
<dbReference type="Proteomes" id="UP000008064">
    <property type="component" value="Unassembled WGS sequence"/>
</dbReference>
<dbReference type="GeneID" id="18820288"/>
<organism>
    <name type="scientific">Serpula lacrymans var. lacrymans (strain S7.9)</name>
    <name type="common">Dry rot fungus</name>
    <dbReference type="NCBI Taxonomy" id="578457"/>
    <lineage>
        <taxon>Eukaryota</taxon>
        <taxon>Fungi</taxon>
        <taxon>Dikarya</taxon>
        <taxon>Basidiomycota</taxon>
        <taxon>Agaricomycotina</taxon>
        <taxon>Agaricomycetes</taxon>
        <taxon>Agaricomycetidae</taxon>
        <taxon>Boletales</taxon>
        <taxon>Coniophorineae</taxon>
        <taxon>Serpulaceae</taxon>
        <taxon>Serpula</taxon>
    </lineage>
</organism>